<sequence>MTESAKQFNARADQYAASEVHRFGPSLPVLIEYAAPTKADLALDVATGTGNTALALAPHVARVTGVDLAEKMLAHAQARAAEEGHANANFVQGSAEELPFADATFTLVTSRHAPHHFRKLERFLAEAYRVLQSGGRLVVADQISPTPEIQPWLDRYQTTRDPSHYAQRTEQAWRELAEQAGFVWVEETLVPYRLDFDWWTKQSGCTPETVAQLREQAAALTPAERDLVGAEFDEAGQLIAHTDQMMVVRLEKR</sequence>
<dbReference type="Proteomes" id="UP001458946">
    <property type="component" value="Unassembled WGS sequence"/>
</dbReference>
<dbReference type="Gene3D" id="3.40.50.150">
    <property type="entry name" value="Vaccinia Virus protein VP39"/>
    <property type="match status" value="1"/>
</dbReference>
<reference evidence="5 6" key="1">
    <citation type="submission" date="2024-02" db="EMBL/GenBank/DDBJ databases">
        <title>Deinococcus xinjiangensis NBRC 107630.</title>
        <authorList>
            <person name="Ichikawa N."/>
            <person name="Katano-Makiyama Y."/>
            <person name="Hidaka K."/>
        </authorList>
    </citation>
    <scope>NUCLEOTIDE SEQUENCE [LARGE SCALE GENOMIC DNA]</scope>
    <source>
        <strain evidence="5 6">NBRC 107630</strain>
    </source>
</reference>
<gene>
    <name evidence="5" type="primary">ycgJ</name>
    <name evidence="5" type="ORF">Dxin01_02497</name>
</gene>
<keyword evidence="2 5" id="KW-0489">Methyltransferase</keyword>
<evidence type="ECO:0000256" key="3">
    <source>
        <dbReference type="ARBA" id="ARBA00022679"/>
    </source>
</evidence>
<dbReference type="CDD" id="cd02440">
    <property type="entry name" value="AdoMet_MTases"/>
    <property type="match status" value="1"/>
</dbReference>
<dbReference type="SUPFAM" id="SSF53335">
    <property type="entry name" value="S-adenosyl-L-methionine-dependent methyltransferases"/>
    <property type="match status" value="1"/>
</dbReference>
<dbReference type="InterPro" id="IPR051052">
    <property type="entry name" value="Diverse_substrate_MTase"/>
</dbReference>
<comment type="caution">
    <text evidence="5">The sequence shown here is derived from an EMBL/GenBank/DDBJ whole genome shotgun (WGS) entry which is preliminary data.</text>
</comment>
<dbReference type="PANTHER" id="PTHR44942:SF4">
    <property type="entry name" value="METHYLTRANSFERASE TYPE 11 DOMAIN-CONTAINING PROTEIN"/>
    <property type="match status" value="1"/>
</dbReference>
<dbReference type="GO" id="GO:0032259">
    <property type="term" value="P:methylation"/>
    <property type="evidence" value="ECO:0007669"/>
    <property type="project" value="UniProtKB-KW"/>
</dbReference>
<comment type="similarity">
    <text evidence="1">Belongs to the methyltransferase superfamily.</text>
</comment>
<dbReference type="PANTHER" id="PTHR44942">
    <property type="entry name" value="METHYLTRANSF_11 DOMAIN-CONTAINING PROTEIN"/>
    <property type="match status" value="1"/>
</dbReference>
<dbReference type="InterPro" id="IPR013216">
    <property type="entry name" value="Methyltransf_11"/>
</dbReference>
<accession>A0ABP9VBY0</accession>
<protein>
    <submittedName>
        <fullName evidence="5">Methyltransferase YcgJ</fullName>
    </submittedName>
</protein>
<dbReference type="Pfam" id="PF08241">
    <property type="entry name" value="Methyltransf_11"/>
    <property type="match status" value="1"/>
</dbReference>
<dbReference type="EMBL" id="BAABRN010000029">
    <property type="protein sequence ID" value="GAA5502753.1"/>
    <property type="molecule type" value="Genomic_DNA"/>
</dbReference>
<feature type="domain" description="Methyltransferase type 11" evidence="4">
    <location>
        <begin position="43"/>
        <end position="139"/>
    </location>
</feature>
<dbReference type="RefSeq" id="WP_353542717.1">
    <property type="nucleotide sequence ID" value="NZ_BAABRN010000029.1"/>
</dbReference>
<dbReference type="InterPro" id="IPR029063">
    <property type="entry name" value="SAM-dependent_MTases_sf"/>
</dbReference>
<organism evidence="5 6">
    <name type="scientific">Deinococcus xinjiangensis</name>
    <dbReference type="NCBI Taxonomy" id="457454"/>
    <lineage>
        <taxon>Bacteria</taxon>
        <taxon>Thermotogati</taxon>
        <taxon>Deinococcota</taxon>
        <taxon>Deinococci</taxon>
        <taxon>Deinococcales</taxon>
        <taxon>Deinococcaceae</taxon>
        <taxon>Deinococcus</taxon>
    </lineage>
</organism>
<evidence type="ECO:0000313" key="5">
    <source>
        <dbReference type="EMBL" id="GAA5502753.1"/>
    </source>
</evidence>
<evidence type="ECO:0000313" key="6">
    <source>
        <dbReference type="Proteomes" id="UP001458946"/>
    </source>
</evidence>
<evidence type="ECO:0000256" key="2">
    <source>
        <dbReference type="ARBA" id="ARBA00022603"/>
    </source>
</evidence>
<proteinExistence type="inferred from homology"/>
<keyword evidence="3" id="KW-0808">Transferase</keyword>
<keyword evidence="6" id="KW-1185">Reference proteome</keyword>
<dbReference type="GO" id="GO:0008168">
    <property type="term" value="F:methyltransferase activity"/>
    <property type="evidence" value="ECO:0007669"/>
    <property type="project" value="UniProtKB-KW"/>
</dbReference>
<evidence type="ECO:0000259" key="4">
    <source>
        <dbReference type="Pfam" id="PF08241"/>
    </source>
</evidence>
<evidence type="ECO:0000256" key="1">
    <source>
        <dbReference type="ARBA" id="ARBA00008361"/>
    </source>
</evidence>
<name>A0ABP9VBY0_9DEIO</name>